<dbReference type="Gene3D" id="3.40.50.2000">
    <property type="entry name" value="Glycogen Phosphorylase B"/>
    <property type="match status" value="2"/>
</dbReference>
<dbReference type="OrthoDB" id="9762705at2"/>
<evidence type="ECO:0000259" key="1">
    <source>
        <dbReference type="Pfam" id="PF00534"/>
    </source>
</evidence>
<keyword evidence="4" id="KW-1185">Reference proteome</keyword>
<proteinExistence type="predicted"/>
<name>A0A521C722_9BACT</name>
<feature type="domain" description="Glycosyl transferase family 1" evidence="1">
    <location>
        <begin position="192"/>
        <end position="330"/>
    </location>
</feature>
<dbReference type="PANTHER" id="PTHR12526">
    <property type="entry name" value="GLYCOSYLTRANSFERASE"/>
    <property type="match status" value="1"/>
</dbReference>
<dbReference type="GO" id="GO:0016757">
    <property type="term" value="F:glycosyltransferase activity"/>
    <property type="evidence" value="ECO:0007669"/>
    <property type="project" value="InterPro"/>
</dbReference>
<dbReference type="EMBL" id="FXTM01000010">
    <property type="protein sequence ID" value="SMO55226.1"/>
    <property type="molecule type" value="Genomic_DNA"/>
</dbReference>
<reference evidence="3 4" key="1">
    <citation type="submission" date="2017-05" db="EMBL/GenBank/DDBJ databases">
        <authorList>
            <person name="Varghese N."/>
            <person name="Submissions S."/>
        </authorList>
    </citation>
    <scope>NUCLEOTIDE SEQUENCE [LARGE SCALE GENOMIC DNA]</scope>
    <source>
        <strain evidence="3 4">DSM 16304</strain>
    </source>
</reference>
<accession>A0A521C722</accession>
<dbReference type="Pfam" id="PF00534">
    <property type="entry name" value="Glycos_transf_1"/>
    <property type="match status" value="1"/>
</dbReference>
<dbReference type="CDD" id="cd03811">
    <property type="entry name" value="GT4_GT28_WabH-like"/>
    <property type="match status" value="1"/>
</dbReference>
<dbReference type="Proteomes" id="UP000317315">
    <property type="component" value="Unassembled WGS sequence"/>
</dbReference>
<dbReference type="Pfam" id="PF13439">
    <property type="entry name" value="Glyco_transf_4"/>
    <property type="match status" value="1"/>
</dbReference>
<evidence type="ECO:0000313" key="4">
    <source>
        <dbReference type="Proteomes" id="UP000317315"/>
    </source>
</evidence>
<protein>
    <submittedName>
        <fullName evidence="3">Glycosyltransferase involved in cell wall bisynthesis</fullName>
    </submittedName>
</protein>
<dbReference type="InterPro" id="IPR028098">
    <property type="entry name" value="Glyco_trans_4-like_N"/>
</dbReference>
<dbReference type="InterPro" id="IPR001296">
    <property type="entry name" value="Glyco_trans_1"/>
</dbReference>
<feature type="domain" description="Glycosyltransferase subfamily 4-like N-terminal" evidence="2">
    <location>
        <begin position="13"/>
        <end position="178"/>
    </location>
</feature>
<evidence type="ECO:0000259" key="2">
    <source>
        <dbReference type="Pfam" id="PF13439"/>
    </source>
</evidence>
<gene>
    <name evidence="3" type="ORF">SAMN06269117_11033</name>
</gene>
<sequence>MSKAILINSLAKGGAERVAVNLFRALNFDYLIVFDDSDIAYDVPREKIICLGAPPSKGLRTKFLNLIRRVYLTKKIKKEKNIDVCISFLEPANLINVLSKGKELCITSFRVNYTETLKNDPFLGKGLLRKITVFLYKIMFKHIYNRANFMVTISNNARGDLIENFGLDERKTVTIYNPFYFENIQKLSKERLNNDEIVFENRDTIATVGRLTKQKGQWYLLRIYRELKRKFPELKLLLLGDGELKEYLVKLSEDLNLKTYVWDRDDLSGDFDVYFLGFRKNPFKYISRSKVFVFPSLWEGFPNALVEAMACGIPVVSADCRSGPREILSPDTDFNYQTKEPEFAEYGVLMPPFDVEFKKANEPLGEREKVWVEVLGELLQDEELRRKYSRKALERARDFDVKNIVKDWEGILMCRENR</sequence>
<organism evidence="3 4">
    <name type="scientific">Balnearium lithotrophicum</name>
    <dbReference type="NCBI Taxonomy" id="223788"/>
    <lineage>
        <taxon>Bacteria</taxon>
        <taxon>Pseudomonadati</taxon>
        <taxon>Aquificota</taxon>
        <taxon>Aquificia</taxon>
        <taxon>Desulfurobacteriales</taxon>
        <taxon>Desulfurobacteriaceae</taxon>
        <taxon>Balnearium</taxon>
    </lineage>
</organism>
<evidence type="ECO:0000313" key="3">
    <source>
        <dbReference type="EMBL" id="SMO55226.1"/>
    </source>
</evidence>
<dbReference type="AlphaFoldDB" id="A0A521C722"/>
<dbReference type="RefSeq" id="WP_142935251.1">
    <property type="nucleotide sequence ID" value="NZ_FXTM01000010.1"/>
</dbReference>
<keyword evidence="3" id="KW-0808">Transferase</keyword>
<dbReference type="SUPFAM" id="SSF53756">
    <property type="entry name" value="UDP-Glycosyltransferase/glycogen phosphorylase"/>
    <property type="match status" value="1"/>
</dbReference>
<dbReference type="PANTHER" id="PTHR12526:SF630">
    <property type="entry name" value="GLYCOSYLTRANSFERASE"/>
    <property type="match status" value="1"/>
</dbReference>